<reference evidence="1 2" key="1">
    <citation type="submission" date="2016-10" db="EMBL/GenBank/DDBJ databases">
        <title>Draft Genome sequence of Alkanindiges sp. strain H1.</title>
        <authorList>
            <person name="Subhash Y."/>
            <person name="Lee S."/>
        </authorList>
    </citation>
    <scope>NUCLEOTIDE SEQUENCE [LARGE SCALE GENOMIC DNA]</scope>
    <source>
        <strain evidence="1 2">H1</strain>
    </source>
</reference>
<comment type="caution">
    <text evidence="1">The sequence shown here is derived from an EMBL/GenBank/DDBJ whole genome shotgun (WGS) entry which is preliminary data.</text>
</comment>
<sequence>MPSLSPHSFSVKHGLAKHRLTRLGQAIILGLGSALLFTGCGGDSPTTRTNTDDGAETPETTYKLTVTSPVKLQNAVVRITDTITGKEIDQKTISSGSEISFDIKASYADGGRLLIAEISGKDNTSFYFDPAKEQMASLNMPLHAVFLMLPIENSTIVSPFTEIAYQRTLVRANNLDISNPNLSKIDINSFASANREVYSTFRVNPIKLVPAIDSLSSLSKFIIDTKDVIDPPNTTEEYLNIFYATGHIKLQQIENPSDPTPLLTFAKRASADLRDGSLDGMTLAGAGKNGTVFLENPIISQQIVNNDPTYNNRSDKKELQVALASSQKSVRESYAARLGGAENDANKDQLGGAMAALFARLNNPDAAGKDYFAKVDFVTGLHSSINENIPSVPLPRSLGAGNYKNAFGLGNIKLTKAAQKIRNSSCNEVSFSDPNAEEKDHIPEYKNIDCLIGANADGSNSGYYNAVENLVGTYTGENQCKLTIYFNGDIQLTNGQKTVSSSINRDESDSIIRLQANTQDYLLNVASAERNPPEFVQIRVTNQNVVSATAGIVNDIKAKPFPGESGLDREDLVCKNFKPVFIKP</sequence>
<dbReference type="OrthoDB" id="6716590at2"/>
<evidence type="ECO:0000313" key="2">
    <source>
        <dbReference type="Proteomes" id="UP000192132"/>
    </source>
</evidence>
<name>A0A1S8D0C0_9GAMM</name>
<protein>
    <submittedName>
        <fullName evidence="1">Uncharacterized protein</fullName>
    </submittedName>
</protein>
<dbReference type="EMBL" id="MLCN01000001">
    <property type="protein sequence ID" value="ONG42309.1"/>
    <property type="molecule type" value="Genomic_DNA"/>
</dbReference>
<evidence type="ECO:0000313" key="1">
    <source>
        <dbReference type="EMBL" id="ONG42309.1"/>
    </source>
</evidence>
<dbReference type="AlphaFoldDB" id="A0A1S8D0C0"/>
<gene>
    <name evidence="1" type="ORF">BKE30_00440</name>
</gene>
<keyword evidence="2" id="KW-1185">Reference proteome</keyword>
<dbReference type="Proteomes" id="UP000192132">
    <property type="component" value="Unassembled WGS sequence"/>
</dbReference>
<proteinExistence type="predicted"/>
<accession>A0A1S8D0C0</accession>
<organism evidence="1 2">
    <name type="scientific">Alkanindiges hydrocarboniclasticus</name>
    <dbReference type="NCBI Taxonomy" id="1907941"/>
    <lineage>
        <taxon>Bacteria</taxon>
        <taxon>Pseudomonadati</taxon>
        <taxon>Pseudomonadota</taxon>
        <taxon>Gammaproteobacteria</taxon>
        <taxon>Moraxellales</taxon>
        <taxon>Moraxellaceae</taxon>
        <taxon>Alkanindiges</taxon>
    </lineage>
</organism>
<dbReference type="RefSeq" id="WP_076876696.1">
    <property type="nucleotide sequence ID" value="NZ_MLCN01000001.1"/>
</dbReference>